<evidence type="ECO:0000256" key="2">
    <source>
        <dbReference type="ARBA" id="ARBA00022729"/>
    </source>
</evidence>
<gene>
    <name evidence="8" type="ORF">RB653_003127</name>
</gene>
<dbReference type="PANTHER" id="PTHR31341:SF15">
    <property type="entry name" value="EGF-LIKE DOMAIN-CONTAINING PROTEIN"/>
    <property type="match status" value="1"/>
</dbReference>
<evidence type="ECO:0000256" key="6">
    <source>
        <dbReference type="SAM" id="SignalP"/>
    </source>
</evidence>
<dbReference type="InterPro" id="IPR013783">
    <property type="entry name" value="Ig-like_fold"/>
</dbReference>
<dbReference type="CDD" id="cd00053">
    <property type="entry name" value="EGF"/>
    <property type="match status" value="1"/>
</dbReference>
<comment type="subcellular location">
    <subcellularLocation>
        <location evidence="1">Membrane</location>
    </subcellularLocation>
</comment>
<feature type="signal peptide" evidence="6">
    <location>
        <begin position="1"/>
        <end position="24"/>
    </location>
</feature>
<feature type="chain" id="PRO_5042955954" description="EGF-like domain-containing protein" evidence="6">
    <location>
        <begin position="25"/>
        <end position="1143"/>
    </location>
</feature>
<protein>
    <recommendedName>
        <fullName evidence="7">EGF-like domain-containing protein</fullName>
    </recommendedName>
</protein>
<dbReference type="Proteomes" id="UP001344447">
    <property type="component" value="Unassembled WGS sequence"/>
</dbReference>
<dbReference type="InterPro" id="IPR014756">
    <property type="entry name" value="Ig_E-set"/>
</dbReference>
<dbReference type="SMART" id="SM00181">
    <property type="entry name" value="EGF"/>
    <property type="match status" value="2"/>
</dbReference>
<feature type="compositionally biased region" description="Low complexity" evidence="5">
    <location>
        <begin position="1009"/>
        <end position="1109"/>
    </location>
</feature>
<reference evidence="8 9" key="1">
    <citation type="submission" date="2023-11" db="EMBL/GenBank/DDBJ databases">
        <title>Dfirmibasis_genome.</title>
        <authorList>
            <person name="Edelbroek B."/>
            <person name="Kjellin J."/>
            <person name="Jerlstrom-Hultqvist J."/>
            <person name="Soderbom F."/>
        </authorList>
    </citation>
    <scope>NUCLEOTIDE SEQUENCE [LARGE SCALE GENOMIC DNA]</scope>
    <source>
        <strain evidence="8 9">TNS-C-14</strain>
    </source>
</reference>
<evidence type="ECO:0000256" key="3">
    <source>
        <dbReference type="ARBA" id="ARBA00023136"/>
    </source>
</evidence>
<name>A0AAN7TRS1_9MYCE</name>
<keyword evidence="9" id="KW-1185">Reference proteome</keyword>
<dbReference type="InterPro" id="IPR002909">
    <property type="entry name" value="IPT_dom"/>
</dbReference>
<dbReference type="GO" id="GO:0016020">
    <property type="term" value="C:membrane"/>
    <property type="evidence" value="ECO:0007669"/>
    <property type="project" value="UniProtKB-SubCell"/>
</dbReference>
<dbReference type="SUPFAM" id="SSF81296">
    <property type="entry name" value="E set domains"/>
    <property type="match status" value="3"/>
</dbReference>
<keyword evidence="2 6" id="KW-0732">Signal</keyword>
<organism evidence="8 9">
    <name type="scientific">Dictyostelium firmibasis</name>
    <dbReference type="NCBI Taxonomy" id="79012"/>
    <lineage>
        <taxon>Eukaryota</taxon>
        <taxon>Amoebozoa</taxon>
        <taxon>Evosea</taxon>
        <taxon>Eumycetozoa</taxon>
        <taxon>Dictyostelia</taxon>
        <taxon>Dictyosteliales</taxon>
        <taxon>Dictyosteliaceae</taxon>
        <taxon>Dictyostelium</taxon>
    </lineage>
</organism>
<keyword evidence="3" id="KW-0472">Membrane</keyword>
<evidence type="ECO:0000256" key="4">
    <source>
        <dbReference type="ARBA" id="ARBA00023180"/>
    </source>
</evidence>
<proteinExistence type="predicted"/>
<feature type="domain" description="EGF-like" evidence="7">
    <location>
        <begin position="991"/>
        <end position="1003"/>
    </location>
</feature>
<sequence length="1143" mass="124762">MKIKNFYFLISIFLASSYFLIASSQRINLNNTITSINIINSNNILEKTVFSENGKFVFFISGRKIYYNDIDSVLSLAPSTSLSTIGFQYSSTNNLKLITSVPFIGNDSKVIAITNNYAYLIDITQKTSREIAIGLPTNNDFNCYITNFLNNIFITASNIFYTKFDLKFIDENFSSDSSGIEVTLPQTMLTIDSKNKLIFLGNKGMIRLLDAKTLASTLPKSPLYTINDSVSRYVGSIDSDNRLLYTCSRNETNNPTMKLSFEILNYTSNSITKFKTVDINFIPKSTGSYFSKCNFSSIDLVQGQIFFTLIDPLLNQYILSMDINGNNQELFELNNIGNITALTIRRSSNNDNGGGGGGGSSSNKLLIGTSLGNPLLILNYKSICKNDCSGFNNGECINLKCICKDDFGLDDCSQRYPIISNVSGLPLKRPGVITIDGNYFGNDINKVSVKIGNSSFSCINIELINQQQIKCRYSENLIDYSNIQKSLDGYYKVFISIGDLSIESFKFNYLNAHYENSIQQDFDKIQITGENIMDLQYQSLFKLGNSNINKLNCNGSVYEIICSLPSDSVNGDLIISDIYGNSKIWSNLILKPQLISLSPLLISTSPTDLTINGLFFTSVIGTKIGDNFQILIAHQTLTNTIIKSSSTLEFKSTDRILTSKNSIISLLGDSDYKNNLTFGYLSPIITGFIQPSDSNNGLLRIQGSNFVNPLDKNYLQILSTASSSSNLISNIMDLNLNYIDIKLPNDFISSLITISIDGGLSNKTNSDGTGGNGLKYLNLKPIITNVSPLPSLKGDNITITGSYLSNDIYMIISNNNNNNNNNIKLNCEQFINGNKIICKVPIGSGKFKIISQSINPYDSNDIILKSKEFETSYALPIITSVSPNGFFSSISPNGFTITIQGNNFITDKLSTKVSISESNIDCSILDSITDTMLKCNFISNQNRWSTKISVNLTQNSLTTIFSDGFYHYTHCPGSPYECSNNGQCNYMTGLCDCKPGYQTKSDCSVSTTTVTSTTSTTSTTTSTTSTTTSTTTTTSSSQTGSSTSSNPNSTTTSITSSGTSKPTTSFNTASTTTTTSTSTPVSGSGNPSTLSSSSSPSPTSSSSPSPSGSEAGVDSDNILSSSNIFKTNHYLISFALIFTSLFF</sequence>
<dbReference type="Gene3D" id="2.60.40.10">
    <property type="entry name" value="Immunoglobulins"/>
    <property type="match status" value="1"/>
</dbReference>
<dbReference type="InterPro" id="IPR052014">
    <property type="entry name" value="Dictyostelium_Tiger"/>
</dbReference>
<dbReference type="PANTHER" id="PTHR31341">
    <property type="entry name" value="IPT/TIG DOMAIN-CONTAINING PROTEIN-RELATED-RELATED"/>
    <property type="match status" value="1"/>
</dbReference>
<dbReference type="AlphaFoldDB" id="A0AAN7TRS1"/>
<evidence type="ECO:0000256" key="1">
    <source>
        <dbReference type="ARBA" id="ARBA00004370"/>
    </source>
</evidence>
<evidence type="ECO:0000313" key="8">
    <source>
        <dbReference type="EMBL" id="KAK5578174.1"/>
    </source>
</evidence>
<evidence type="ECO:0000259" key="7">
    <source>
        <dbReference type="PROSITE" id="PS01186"/>
    </source>
</evidence>
<dbReference type="CDD" id="cd00102">
    <property type="entry name" value="IPT"/>
    <property type="match status" value="1"/>
</dbReference>
<dbReference type="PROSITE" id="PS01186">
    <property type="entry name" value="EGF_2"/>
    <property type="match status" value="1"/>
</dbReference>
<dbReference type="EMBL" id="JAVFKY010000004">
    <property type="protein sequence ID" value="KAK5578174.1"/>
    <property type="molecule type" value="Genomic_DNA"/>
</dbReference>
<dbReference type="InterPro" id="IPR000742">
    <property type="entry name" value="EGF"/>
</dbReference>
<dbReference type="Pfam" id="PF01833">
    <property type="entry name" value="TIG"/>
    <property type="match status" value="3"/>
</dbReference>
<comment type="caution">
    <text evidence="8">The sequence shown here is derived from an EMBL/GenBank/DDBJ whole genome shotgun (WGS) entry which is preliminary data.</text>
</comment>
<accession>A0AAN7TRS1</accession>
<evidence type="ECO:0000313" key="9">
    <source>
        <dbReference type="Proteomes" id="UP001344447"/>
    </source>
</evidence>
<keyword evidence="4" id="KW-0325">Glycoprotein</keyword>
<feature type="region of interest" description="Disordered" evidence="5">
    <location>
        <begin position="1009"/>
        <end position="1114"/>
    </location>
</feature>
<evidence type="ECO:0000256" key="5">
    <source>
        <dbReference type="SAM" id="MobiDB-lite"/>
    </source>
</evidence>